<sequence>MNDRMNTAFGWILGAGIVALGGAIVSDMYFQSDLPEEGEEFAWGYYIDAPEETAAGAVTEASLAERLSIGSAESGAAVYAKCSACHTIEQGGATGIGPNLYGVMGATIGEHAPGFAYSDALLGVGGAWTYEQMDAWLANPAAFAAGTKMTFAGLNDAQERADVILYLRDNGGGPALPEFVPEEEAPEGEEGAEGEEAPAEDGAEDAAAGDAAPEEAAAE</sequence>
<organism evidence="9 10">
    <name type="scientific">Aurantiacibacter sediminis</name>
    <dbReference type="NCBI Taxonomy" id="2793064"/>
    <lineage>
        <taxon>Bacteria</taxon>
        <taxon>Pseudomonadati</taxon>
        <taxon>Pseudomonadota</taxon>
        <taxon>Alphaproteobacteria</taxon>
        <taxon>Sphingomonadales</taxon>
        <taxon>Erythrobacteraceae</taxon>
        <taxon>Aurantiacibacter</taxon>
    </lineage>
</organism>
<evidence type="ECO:0000256" key="2">
    <source>
        <dbReference type="ARBA" id="ARBA00022617"/>
    </source>
</evidence>
<feature type="compositionally biased region" description="Acidic residues" evidence="7">
    <location>
        <begin position="180"/>
        <end position="204"/>
    </location>
</feature>
<feature type="region of interest" description="Disordered" evidence="7">
    <location>
        <begin position="174"/>
        <end position="219"/>
    </location>
</feature>
<dbReference type="PRINTS" id="PR00604">
    <property type="entry name" value="CYTCHRMECIAB"/>
</dbReference>
<keyword evidence="5 6" id="KW-0408">Iron</keyword>
<dbReference type="Pfam" id="PF00034">
    <property type="entry name" value="Cytochrom_C"/>
    <property type="match status" value="1"/>
</dbReference>
<dbReference type="InterPro" id="IPR009056">
    <property type="entry name" value="Cyt_c-like_dom"/>
</dbReference>
<dbReference type="PANTHER" id="PTHR11961">
    <property type="entry name" value="CYTOCHROME C"/>
    <property type="match status" value="1"/>
</dbReference>
<proteinExistence type="predicted"/>
<keyword evidence="10" id="KW-1185">Reference proteome</keyword>
<dbReference type="PROSITE" id="PS51007">
    <property type="entry name" value="CYTC"/>
    <property type="match status" value="1"/>
</dbReference>
<dbReference type="InterPro" id="IPR002327">
    <property type="entry name" value="Cyt_c_1A/1B"/>
</dbReference>
<keyword evidence="1" id="KW-0813">Transport</keyword>
<evidence type="ECO:0000313" key="9">
    <source>
        <dbReference type="EMBL" id="MBH5320984.1"/>
    </source>
</evidence>
<name>A0ABS0N1S6_9SPHN</name>
<evidence type="ECO:0000313" key="10">
    <source>
        <dbReference type="Proteomes" id="UP000602442"/>
    </source>
</evidence>
<dbReference type="Proteomes" id="UP000602442">
    <property type="component" value="Unassembled WGS sequence"/>
</dbReference>
<protein>
    <submittedName>
        <fullName evidence="9">Cytochrome c family protein</fullName>
    </submittedName>
</protein>
<keyword evidence="4" id="KW-0249">Electron transport</keyword>
<feature type="domain" description="Cytochrome c" evidence="8">
    <location>
        <begin position="70"/>
        <end position="171"/>
    </location>
</feature>
<dbReference type="SUPFAM" id="SSF46626">
    <property type="entry name" value="Cytochrome c"/>
    <property type="match status" value="1"/>
</dbReference>
<accession>A0ABS0N1S6</accession>
<keyword evidence="2 6" id="KW-0349">Heme</keyword>
<dbReference type="RefSeq" id="WP_197919633.1">
    <property type="nucleotide sequence ID" value="NZ_CAWPTA010000006.1"/>
</dbReference>
<dbReference type="Gene3D" id="1.10.760.10">
    <property type="entry name" value="Cytochrome c-like domain"/>
    <property type="match status" value="1"/>
</dbReference>
<evidence type="ECO:0000256" key="6">
    <source>
        <dbReference type="PROSITE-ProRule" id="PRU00433"/>
    </source>
</evidence>
<reference evidence="9 10" key="1">
    <citation type="submission" date="2020-11" db="EMBL/GenBank/DDBJ databases">
        <title>Erythrobacter sediminis sp. nov., a marine bacterium from a tidal flat of Garorim Bay.</title>
        <authorList>
            <person name="Kim D."/>
            <person name="Yoo Y."/>
            <person name="Kim J.-J."/>
        </authorList>
    </citation>
    <scope>NUCLEOTIDE SEQUENCE [LARGE SCALE GENOMIC DNA]</scope>
    <source>
        <strain evidence="9 10">JGD-13</strain>
    </source>
</reference>
<evidence type="ECO:0000256" key="7">
    <source>
        <dbReference type="SAM" id="MobiDB-lite"/>
    </source>
</evidence>
<evidence type="ECO:0000259" key="8">
    <source>
        <dbReference type="PROSITE" id="PS51007"/>
    </source>
</evidence>
<gene>
    <name evidence="9" type="ORF">I5L03_00125</name>
</gene>
<evidence type="ECO:0000256" key="5">
    <source>
        <dbReference type="ARBA" id="ARBA00023004"/>
    </source>
</evidence>
<comment type="caution">
    <text evidence="9">The sequence shown here is derived from an EMBL/GenBank/DDBJ whole genome shotgun (WGS) entry which is preliminary data.</text>
</comment>
<dbReference type="InterPro" id="IPR036909">
    <property type="entry name" value="Cyt_c-like_dom_sf"/>
</dbReference>
<evidence type="ECO:0000256" key="3">
    <source>
        <dbReference type="ARBA" id="ARBA00022723"/>
    </source>
</evidence>
<evidence type="ECO:0000256" key="1">
    <source>
        <dbReference type="ARBA" id="ARBA00022448"/>
    </source>
</evidence>
<evidence type="ECO:0000256" key="4">
    <source>
        <dbReference type="ARBA" id="ARBA00022982"/>
    </source>
</evidence>
<keyword evidence="3 6" id="KW-0479">Metal-binding</keyword>
<dbReference type="EMBL" id="JAEANY010000001">
    <property type="protein sequence ID" value="MBH5320984.1"/>
    <property type="molecule type" value="Genomic_DNA"/>
</dbReference>